<accession>A0A6J4VKF6</accession>
<dbReference type="GO" id="GO:0003676">
    <property type="term" value="F:nucleic acid binding"/>
    <property type="evidence" value="ECO:0007669"/>
    <property type="project" value="InterPro"/>
</dbReference>
<gene>
    <name evidence="2" type="ORF">AVDCRST_MAG88-2835</name>
</gene>
<dbReference type="InterPro" id="IPR050900">
    <property type="entry name" value="Transposase_IS3/IS150/IS904"/>
</dbReference>
<dbReference type="InterPro" id="IPR001584">
    <property type="entry name" value="Integrase_cat-core"/>
</dbReference>
<dbReference type="InterPro" id="IPR025948">
    <property type="entry name" value="HTH-like_dom"/>
</dbReference>
<dbReference type="PANTHER" id="PTHR46889:SF7">
    <property type="entry name" value="TRANSPOSASE FOR INSERTION SEQUENCE ELEMENT IS904"/>
    <property type="match status" value="1"/>
</dbReference>
<sequence length="272" mass="30961">MCAAVGLSRATFYRHRDPGESVDPDIALRDHIHRIALEFPAYGYRRITAHLWRAGVVVNRKRVLRLMREDNLLCLRHQRFVVTTDSGHPLPVYPNLVPTLTPTGIDQLWVADITYVRLPREFVYLAVILDAFSRRCIGWALDRHLGATLTVAALQHALANRAVPPGLVHHSDRGVQYASHAYTRLLADRGISISMSRRGNPYDNAKAESFIKTLKYEEVYLNDYETLAEARASIDHFLSEIYNRKRLHSALGYMPPVEFEQEPVSAMPHPLS</sequence>
<dbReference type="PROSITE" id="PS50994">
    <property type="entry name" value="INTEGRASE"/>
    <property type="match status" value="1"/>
</dbReference>
<dbReference type="SUPFAM" id="SSF53098">
    <property type="entry name" value="Ribonuclease H-like"/>
    <property type="match status" value="1"/>
</dbReference>
<reference evidence="2" key="1">
    <citation type="submission" date="2020-02" db="EMBL/GenBank/DDBJ databases">
        <authorList>
            <person name="Meier V. D."/>
        </authorList>
    </citation>
    <scope>NUCLEOTIDE SEQUENCE</scope>
    <source>
        <strain evidence="2">AVDCRST_MAG88</strain>
    </source>
</reference>
<dbReference type="InterPro" id="IPR012337">
    <property type="entry name" value="RNaseH-like_sf"/>
</dbReference>
<evidence type="ECO:0000313" key="2">
    <source>
        <dbReference type="EMBL" id="CAA9576149.1"/>
    </source>
</evidence>
<dbReference type="Pfam" id="PF00665">
    <property type="entry name" value="rve"/>
    <property type="match status" value="1"/>
</dbReference>
<dbReference type="PANTHER" id="PTHR46889">
    <property type="entry name" value="TRANSPOSASE INSF FOR INSERTION SEQUENCE IS3B-RELATED"/>
    <property type="match status" value="1"/>
</dbReference>
<dbReference type="Gene3D" id="3.30.420.10">
    <property type="entry name" value="Ribonuclease H-like superfamily/Ribonuclease H"/>
    <property type="match status" value="1"/>
</dbReference>
<dbReference type="AlphaFoldDB" id="A0A6J4VKF6"/>
<dbReference type="Pfam" id="PF13333">
    <property type="entry name" value="rve_2"/>
    <property type="match status" value="1"/>
</dbReference>
<dbReference type="EMBL" id="CADCWM010000686">
    <property type="protein sequence ID" value="CAA9576149.1"/>
    <property type="molecule type" value="Genomic_DNA"/>
</dbReference>
<dbReference type="GO" id="GO:0015074">
    <property type="term" value="P:DNA integration"/>
    <property type="evidence" value="ECO:0007669"/>
    <property type="project" value="InterPro"/>
</dbReference>
<dbReference type="InterPro" id="IPR048020">
    <property type="entry name" value="Transpos_IS3"/>
</dbReference>
<name>A0A6J4VKF6_9BACT</name>
<protein>
    <submittedName>
        <fullName evidence="2">Mobile element protein</fullName>
    </submittedName>
</protein>
<organism evidence="2">
    <name type="scientific">uncultured Thermomicrobiales bacterium</name>
    <dbReference type="NCBI Taxonomy" id="1645740"/>
    <lineage>
        <taxon>Bacteria</taxon>
        <taxon>Pseudomonadati</taxon>
        <taxon>Thermomicrobiota</taxon>
        <taxon>Thermomicrobia</taxon>
        <taxon>Thermomicrobiales</taxon>
        <taxon>environmental samples</taxon>
    </lineage>
</organism>
<dbReference type="Pfam" id="PF13276">
    <property type="entry name" value="HTH_21"/>
    <property type="match status" value="1"/>
</dbReference>
<dbReference type="NCBIfam" id="NF033516">
    <property type="entry name" value="transpos_IS3"/>
    <property type="match status" value="1"/>
</dbReference>
<proteinExistence type="predicted"/>
<dbReference type="InterPro" id="IPR036397">
    <property type="entry name" value="RNaseH_sf"/>
</dbReference>
<feature type="domain" description="Integrase catalytic" evidence="1">
    <location>
        <begin position="98"/>
        <end position="263"/>
    </location>
</feature>
<evidence type="ECO:0000259" key="1">
    <source>
        <dbReference type="PROSITE" id="PS50994"/>
    </source>
</evidence>